<comment type="function">
    <text evidence="4">Responsible for synthesis of pseudouridine from uracil.</text>
</comment>
<dbReference type="InterPro" id="IPR020103">
    <property type="entry name" value="PsdUridine_synth_cat_dom_sf"/>
</dbReference>
<dbReference type="EC" id="5.4.99.-" evidence="4"/>
<dbReference type="NCBIfam" id="TIGR00005">
    <property type="entry name" value="rluA_subfam"/>
    <property type="match status" value="1"/>
</dbReference>
<reference evidence="6 7" key="1">
    <citation type="journal article" date="2016" name="C (Basel)">
        <title>Selective Growth of and Electricity Production by Marine Exoelectrogenic Bacteria in Self-Aggregated Hydrogel of Microbially Reduced Graphene Oxide.</title>
        <authorList>
            <person name="Yoshida N."/>
            <person name="Goto Y."/>
            <person name="Miyata Y."/>
        </authorList>
    </citation>
    <scope>NUCLEOTIDE SEQUENCE [LARGE SCALE GENOMIC DNA]</scope>
    <source>
        <strain evidence="6 7">NIT-T3</strain>
    </source>
</reference>
<keyword evidence="2 4" id="KW-0413">Isomerase</keyword>
<evidence type="ECO:0000313" key="6">
    <source>
        <dbReference type="EMBL" id="BCR06434.1"/>
    </source>
</evidence>
<dbReference type="SMART" id="SM00363">
    <property type="entry name" value="S4"/>
    <property type="match status" value="1"/>
</dbReference>
<name>A0ABN6E2P5_9BACT</name>
<dbReference type="InterPro" id="IPR050188">
    <property type="entry name" value="RluA_PseudoU_synthase"/>
</dbReference>
<dbReference type="CDD" id="cd00165">
    <property type="entry name" value="S4"/>
    <property type="match status" value="1"/>
</dbReference>
<dbReference type="PROSITE" id="PS50889">
    <property type="entry name" value="S4"/>
    <property type="match status" value="1"/>
</dbReference>
<evidence type="ECO:0000256" key="3">
    <source>
        <dbReference type="PROSITE-ProRule" id="PRU00182"/>
    </source>
</evidence>
<accession>A0ABN6E2P5</accession>
<sequence length="322" mass="35757">MGQSYRFCFERGRPAERLDRYLADCLPELTRSQLKKLIDEGRVLLSGSPVKAGLKLKGGEVLEVAIPESAPAEALPEQLPLTILYEDPHLVVVDKAAGMVVHPAAGHRGGTLVNALLHHCRDLSGVGGELRPGIVHRLDKDTSGVMVATKDDATHNALARQFKVHSISRRYVALVHGQLQQERGTVDKAIGRHPSDRKKMSTRGRVGRRAVTHWKVLRRFDGDGLTLVELSLETGRTHQIRVHLSEMNLPIVGDPIYGNSSRANALRDPQLRKLVLRLERQALHARLLGFVHPATGSYMEFESSLPADLAEILDYLNEKYKE</sequence>
<evidence type="ECO:0000313" key="7">
    <source>
        <dbReference type="Proteomes" id="UP001319827"/>
    </source>
</evidence>
<dbReference type="SUPFAM" id="SSF55174">
    <property type="entry name" value="Alpha-L RNA-binding motif"/>
    <property type="match status" value="1"/>
</dbReference>
<dbReference type="Pfam" id="PF01479">
    <property type="entry name" value="S4"/>
    <property type="match status" value="1"/>
</dbReference>
<dbReference type="Gene3D" id="3.30.2350.10">
    <property type="entry name" value="Pseudouridine synthase"/>
    <property type="match status" value="1"/>
</dbReference>
<dbReference type="PANTHER" id="PTHR21600">
    <property type="entry name" value="MITOCHONDRIAL RNA PSEUDOURIDINE SYNTHASE"/>
    <property type="match status" value="1"/>
</dbReference>
<reference evidence="6 7" key="2">
    <citation type="journal article" date="2021" name="Int. J. Syst. Evol. Microbiol.">
        <title>Isolation and Polyphasic Characterization of Desulfuromonas versatilis sp. Nov., an Electrogenic Bacteria Capable of Versatile Metabolism Isolated from a Graphene Oxide-Reducing Enrichment Culture.</title>
        <authorList>
            <person name="Xie L."/>
            <person name="Yoshida N."/>
            <person name="Ishii S."/>
            <person name="Meng L."/>
        </authorList>
    </citation>
    <scope>NUCLEOTIDE SEQUENCE [LARGE SCALE GENOMIC DNA]</scope>
    <source>
        <strain evidence="6 7">NIT-T3</strain>
    </source>
</reference>
<gene>
    <name evidence="6" type="primary">rluD</name>
    <name evidence="6" type="ORF">DESUT3_35030</name>
</gene>
<evidence type="ECO:0000259" key="5">
    <source>
        <dbReference type="SMART" id="SM00363"/>
    </source>
</evidence>
<keyword evidence="7" id="KW-1185">Reference proteome</keyword>
<dbReference type="InterPro" id="IPR006225">
    <property type="entry name" value="PsdUridine_synth_RluC/D"/>
</dbReference>
<dbReference type="Pfam" id="PF00849">
    <property type="entry name" value="PseudoU_synth_2"/>
    <property type="match status" value="1"/>
</dbReference>
<dbReference type="EMBL" id="AP024355">
    <property type="protein sequence ID" value="BCR06434.1"/>
    <property type="molecule type" value="Genomic_DNA"/>
</dbReference>
<dbReference type="CDD" id="cd02869">
    <property type="entry name" value="PseudoU_synth_RluA_like"/>
    <property type="match status" value="1"/>
</dbReference>
<dbReference type="RefSeq" id="WP_221249813.1">
    <property type="nucleotide sequence ID" value="NZ_AP024355.1"/>
</dbReference>
<dbReference type="PANTHER" id="PTHR21600:SF44">
    <property type="entry name" value="RIBOSOMAL LARGE SUBUNIT PSEUDOURIDINE SYNTHASE D"/>
    <property type="match status" value="1"/>
</dbReference>
<proteinExistence type="inferred from homology"/>
<dbReference type="Gene3D" id="3.10.290.10">
    <property type="entry name" value="RNA-binding S4 domain"/>
    <property type="match status" value="1"/>
</dbReference>
<dbReference type="Proteomes" id="UP001319827">
    <property type="component" value="Chromosome"/>
</dbReference>
<organism evidence="6 7">
    <name type="scientific">Desulfuromonas versatilis</name>
    <dbReference type="NCBI Taxonomy" id="2802975"/>
    <lineage>
        <taxon>Bacteria</taxon>
        <taxon>Pseudomonadati</taxon>
        <taxon>Thermodesulfobacteriota</taxon>
        <taxon>Desulfuromonadia</taxon>
        <taxon>Desulfuromonadales</taxon>
        <taxon>Desulfuromonadaceae</taxon>
        <taxon>Desulfuromonas</taxon>
    </lineage>
</organism>
<dbReference type="PROSITE" id="PS01129">
    <property type="entry name" value="PSI_RLU"/>
    <property type="match status" value="1"/>
</dbReference>
<dbReference type="InterPro" id="IPR006224">
    <property type="entry name" value="PsdUridine_synth_RluA-like_CS"/>
</dbReference>
<dbReference type="InterPro" id="IPR006145">
    <property type="entry name" value="PsdUridine_synth_RsuA/RluA"/>
</dbReference>
<evidence type="ECO:0000256" key="2">
    <source>
        <dbReference type="ARBA" id="ARBA00023235"/>
    </source>
</evidence>
<keyword evidence="3" id="KW-0694">RNA-binding</keyword>
<dbReference type="InterPro" id="IPR002942">
    <property type="entry name" value="S4_RNA-bd"/>
</dbReference>
<protein>
    <recommendedName>
        <fullName evidence="4">Pseudouridine synthase</fullName>
        <ecNumber evidence="4">5.4.99.-</ecNumber>
    </recommendedName>
</protein>
<evidence type="ECO:0000256" key="4">
    <source>
        <dbReference type="RuleBase" id="RU362028"/>
    </source>
</evidence>
<dbReference type="InterPro" id="IPR036986">
    <property type="entry name" value="S4_RNA-bd_sf"/>
</dbReference>
<feature type="domain" description="RNA-binding S4" evidence="5">
    <location>
        <begin position="16"/>
        <end position="76"/>
    </location>
</feature>
<dbReference type="SUPFAM" id="SSF55120">
    <property type="entry name" value="Pseudouridine synthase"/>
    <property type="match status" value="1"/>
</dbReference>
<comment type="catalytic activity">
    <reaction evidence="4">
        <text>a uridine in RNA = a pseudouridine in RNA</text>
        <dbReference type="Rhea" id="RHEA:48348"/>
        <dbReference type="Rhea" id="RHEA-COMP:12068"/>
        <dbReference type="Rhea" id="RHEA-COMP:12069"/>
        <dbReference type="ChEBI" id="CHEBI:65314"/>
        <dbReference type="ChEBI" id="CHEBI:65315"/>
    </reaction>
</comment>
<evidence type="ECO:0000256" key="1">
    <source>
        <dbReference type="ARBA" id="ARBA00010876"/>
    </source>
</evidence>
<comment type="similarity">
    <text evidence="1 4">Belongs to the pseudouridine synthase RluA family.</text>
</comment>